<proteinExistence type="predicted"/>
<dbReference type="PANTHER" id="PTHR42646">
    <property type="entry name" value="FLAP ENDONUCLEASE XNI"/>
    <property type="match status" value="1"/>
</dbReference>
<dbReference type="SUPFAM" id="SSF88723">
    <property type="entry name" value="PIN domain-like"/>
    <property type="match status" value="1"/>
</dbReference>
<dbReference type="Gene3D" id="3.40.50.1010">
    <property type="entry name" value="5'-nuclease"/>
    <property type="match status" value="1"/>
</dbReference>
<evidence type="ECO:0000313" key="3">
    <source>
        <dbReference type="Proteomes" id="UP000224877"/>
    </source>
</evidence>
<dbReference type="EMBL" id="LC168164">
    <property type="protein sequence ID" value="BAV39285.1"/>
    <property type="molecule type" value="Genomic_DNA"/>
</dbReference>
<dbReference type="InterPro" id="IPR029060">
    <property type="entry name" value="PIN-like_dom_sf"/>
</dbReference>
<dbReference type="GO" id="GO:0017108">
    <property type="term" value="F:5'-flap endonuclease activity"/>
    <property type="evidence" value="ECO:0007669"/>
    <property type="project" value="InterPro"/>
</dbReference>
<dbReference type="GO" id="GO:0003677">
    <property type="term" value="F:DNA binding"/>
    <property type="evidence" value="ECO:0007669"/>
    <property type="project" value="InterPro"/>
</dbReference>
<organism evidence="2 3">
    <name type="scientific">Tenacibaculum phage pT24</name>
    <dbReference type="NCBI Taxonomy" id="1880590"/>
    <lineage>
        <taxon>Viruses</taxon>
        <taxon>Duplodnaviria</taxon>
        <taxon>Heunggongvirae</taxon>
        <taxon>Uroviricota</taxon>
        <taxon>Caudoviricetes</taxon>
        <taxon>Kungbxnavirus</taxon>
        <taxon>Kungbxnavirus pT24</taxon>
    </lineage>
</organism>
<sequence length="524" mass="60426">MILNQKKHDPSKYVFVIDGNYLMSRMAFATGLDFFKNPTSDSKEYFKALCSGFSKLVTDYIDAIDDVKIAIDGYSWRKKVKMIVPEIYNDLPVDKRTYKANRNVDEVPMDMKVVKTVFNDFADMMKEKYNVPKLLADNAEGDDFLYYAIKKEIENGRKVLLYTSDGDAHQLANENVFILKQMPNDRPNKLVMCESKKDEFYPNHGKETSALESYFGANDIKTSDNLVKYFKEDDIMVATPAEFLLLKSMSGDKKDNIPPTFAWKKQDKNGQLKEFKPTMMFIKKGLERMGKTIEDVTVKDLFDPNFVKDICVNTLKSTPLIDKVNDFKRQYKENMKHVFDKKGDFNQMLIDTVLGSEEKVLAPLYTNTKLDGTVLRPTLSQLEYALEVTEIYMNNNPESKIKLELKNNAFIQKFCEVMHESHPLMRDIDLIVKIFIQNRTLLYLNDKTIPDYVLKQMDDCYESQSNLRCEVSVISDFKNLISTAPVSESMFDAIDDDVEDEESDVTEEELDDLLGGISGFETMF</sequence>
<dbReference type="Proteomes" id="UP000224877">
    <property type="component" value="Segment"/>
</dbReference>
<evidence type="ECO:0000259" key="1">
    <source>
        <dbReference type="Pfam" id="PF02739"/>
    </source>
</evidence>
<dbReference type="GO" id="GO:0033567">
    <property type="term" value="P:DNA replication, Okazaki fragment processing"/>
    <property type="evidence" value="ECO:0007669"/>
    <property type="project" value="InterPro"/>
</dbReference>
<reference evidence="2 3" key="1">
    <citation type="submission" date="2016-07" db="EMBL/GenBank/DDBJ databases">
        <title>Characterization of three bacteriophages infecting bacteria isolated from shrimp culture pond water.</title>
        <authorList>
            <person name="Khoa H.V."/>
        </authorList>
    </citation>
    <scope>NUCLEOTIDE SEQUENCE [LARGE SCALE GENOMIC DNA]</scope>
</reference>
<keyword evidence="3" id="KW-1185">Reference proteome</keyword>
<gene>
    <name evidence="2" type="ORF">BPT24_159</name>
</gene>
<name>A0A1B4XWV8_9CAUD</name>
<dbReference type="InterPro" id="IPR038969">
    <property type="entry name" value="FEN"/>
</dbReference>
<dbReference type="Pfam" id="PF02739">
    <property type="entry name" value="5_3_exonuc_N"/>
    <property type="match status" value="1"/>
</dbReference>
<protein>
    <recommendedName>
        <fullName evidence="1">5'-3' exonuclease alpha-helical arch N-terminal domain-containing protein</fullName>
    </recommendedName>
</protein>
<evidence type="ECO:0000313" key="2">
    <source>
        <dbReference type="EMBL" id="BAV39285.1"/>
    </source>
</evidence>
<feature type="domain" description="5'-3' exonuclease alpha-helical arch N-terminal" evidence="1">
    <location>
        <begin position="14"/>
        <end position="184"/>
    </location>
</feature>
<dbReference type="InterPro" id="IPR020046">
    <property type="entry name" value="5-3_exonucl_a-hlix_arch_N"/>
</dbReference>
<dbReference type="PANTHER" id="PTHR42646:SF2">
    <property type="entry name" value="5'-3' EXONUCLEASE FAMILY PROTEIN"/>
    <property type="match status" value="1"/>
</dbReference>
<accession>A0A1B4XWV8</accession>